<proteinExistence type="predicted"/>
<accession>A0A3S5BEW5</accession>
<gene>
    <name evidence="1" type="ORF">PXEA_LOCUS36175</name>
</gene>
<name>A0A3S5BEW5_9PLAT</name>
<evidence type="ECO:0000313" key="2">
    <source>
        <dbReference type="Proteomes" id="UP000784294"/>
    </source>
</evidence>
<organism evidence="1 2">
    <name type="scientific">Protopolystoma xenopodis</name>
    <dbReference type="NCBI Taxonomy" id="117903"/>
    <lineage>
        <taxon>Eukaryota</taxon>
        <taxon>Metazoa</taxon>
        <taxon>Spiralia</taxon>
        <taxon>Lophotrochozoa</taxon>
        <taxon>Platyhelminthes</taxon>
        <taxon>Monogenea</taxon>
        <taxon>Polyopisthocotylea</taxon>
        <taxon>Polystomatidea</taxon>
        <taxon>Polystomatidae</taxon>
        <taxon>Protopolystoma</taxon>
    </lineage>
</organism>
<keyword evidence="2" id="KW-1185">Reference proteome</keyword>
<evidence type="ECO:0000313" key="1">
    <source>
        <dbReference type="EMBL" id="VEL42735.1"/>
    </source>
</evidence>
<dbReference type="EMBL" id="CAAALY010276261">
    <property type="protein sequence ID" value="VEL42735.1"/>
    <property type="molecule type" value="Genomic_DNA"/>
</dbReference>
<protein>
    <submittedName>
        <fullName evidence="1">Uncharacterized protein</fullName>
    </submittedName>
</protein>
<sequence>MLLPTPLRINPRWYHFLQRPRSCSDSLFSRLIRSRLFWPRLLHFRKLWCRSVCLLRLIRHLMILCVISSSPRLYLPSLMPDWWNN</sequence>
<reference evidence="1" key="1">
    <citation type="submission" date="2018-11" db="EMBL/GenBank/DDBJ databases">
        <authorList>
            <consortium name="Pathogen Informatics"/>
        </authorList>
    </citation>
    <scope>NUCLEOTIDE SEQUENCE</scope>
</reference>
<dbReference type="Proteomes" id="UP000784294">
    <property type="component" value="Unassembled WGS sequence"/>
</dbReference>
<dbReference type="AlphaFoldDB" id="A0A3S5BEW5"/>
<comment type="caution">
    <text evidence="1">The sequence shown here is derived from an EMBL/GenBank/DDBJ whole genome shotgun (WGS) entry which is preliminary data.</text>
</comment>